<sequence>MFYRTILVVIIITLPPFALATDSIQIESVIIFNTSCAQCHEGECSGRMAFHLPKSATDQHIRRHGSELSKKMIQELFELLRYMKEECSFYPLSVALSQDRIWGSDKLSKLRSPSNNAYFVPLGYLELGLYQLLLEGLGDNANYCIEIINGEFEYFVEKTVNRESEKLSLQFQADERSNYYLRIKSKKPISLKRIEMLTSKKNGANN</sequence>
<dbReference type="EMBL" id="FMSV02000514">
    <property type="protein sequence ID" value="SEH07076.1"/>
    <property type="molecule type" value="Genomic_DNA"/>
</dbReference>
<dbReference type="Proteomes" id="UP000236724">
    <property type="component" value="Unassembled WGS sequence"/>
</dbReference>
<protein>
    <submittedName>
        <fullName evidence="1">Uncharacterized protein</fullName>
    </submittedName>
</protein>
<dbReference type="AlphaFoldDB" id="A0A1H6FD38"/>
<evidence type="ECO:0000313" key="1">
    <source>
        <dbReference type="EMBL" id="SEH07076.1"/>
    </source>
</evidence>
<keyword evidence="2" id="KW-1185">Reference proteome</keyword>
<reference evidence="1 2" key="1">
    <citation type="submission" date="2016-10" db="EMBL/GenBank/DDBJ databases">
        <authorList>
            <person name="de Groot N.N."/>
        </authorList>
    </citation>
    <scope>NUCLEOTIDE SEQUENCE [LARGE SCALE GENOMIC DNA]</scope>
    <source>
        <strain evidence="1">MBHS1</strain>
    </source>
</reference>
<organism evidence="1 2">
    <name type="scientific">Candidatus Venteria ishoeyi</name>
    <dbReference type="NCBI Taxonomy" id="1899563"/>
    <lineage>
        <taxon>Bacteria</taxon>
        <taxon>Pseudomonadati</taxon>
        <taxon>Pseudomonadota</taxon>
        <taxon>Gammaproteobacteria</taxon>
        <taxon>Thiotrichales</taxon>
        <taxon>Thiotrichaceae</taxon>
        <taxon>Venteria</taxon>
    </lineage>
</organism>
<proteinExistence type="predicted"/>
<accession>A0A1H6FD38</accession>
<name>A0A1H6FD38_9GAMM</name>
<gene>
    <name evidence="1" type="ORF">MBHS_02943</name>
</gene>
<evidence type="ECO:0000313" key="2">
    <source>
        <dbReference type="Proteomes" id="UP000236724"/>
    </source>
</evidence>